<protein>
    <submittedName>
        <fullName evidence="1">Uncharacterized protein</fullName>
    </submittedName>
</protein>
<comment type="caution">
    <text evidence="1">The sequence shown here is derived from an EMBL/GenBank/DDBJ whole genome shotgun (WGS) entry which is preliminary data.</text>
</comment>
<evidence type="ECO:0000313" key="2">
    <source>
        <dbReference type="Proteomes" id="UP001420932"/>
    </source>
</evidence>
<dbReference type="AlphaFoldDB" id="A0AAP0P913"/>
<evidence type="ECO:0000313" key="1">
    <source>
        <dbReference type="EMBL" id="KAK9134514.1"/>
    </source>
</evidence>
<gene>
    <name evidence="1" type="ORF">Syun_013844</name>
</gene>
<sequence length="61" mass="6463">MGKNVSFRVCTSCRRSEGEIVILGGGKSGLNNIIQTIVLIILKVDGLISPSDIIVCQSNTT</sequence>
<dbReference type="Proteomes" id="UP001420932">
    <property type="component" value="Unassembled WGS sequence"/>
</dbReference>
<dbReference type="EMBL" id="JBBNAF010000006">
    <property type="protein sequence ID" value="KAK9134514.1"/>
    <property type="molecule type" value="Genomic_DNA"/>
</dbReference>
<keyword evidence="2" id="KW-1185">Reference proteome</keyword>
<organism evidence="1 2">
    <name type="scientific">Stephania yunnanensis</name>
    <dbReference type="NCBI Taxonomy" id="152371"/>
    <lineage>
        <taxon>Eukaryota</taxon>
        <taxon>Viridiplantae</taxon>
        <taxon>Streptophyta</taxon>
        <taxon>Embryophyta</taxon>
        <taxon>Tracheophyta</taxon>
        <taxon>Spermatophyta</taxon>
        <taxon>Magnoliopsida</taxon>
        <taxon>Ranunculales</taxon>
        <taxon>Menispermaceae</taxon>
        <taxon>Menispermoideae</taxon>
        <taxon>Cissampelideae</taxon>
        <taxon>Stephania</taxon>
    </lineage>
</organism>
<proteinExistence type="predicted"/>
<reference evidence="1 2" key="1">
    <citation type="submission" date="2024-01" db="EMBL/GenBank/DDBJ databases">
        <title>Genome assemblies of Stephania.</title>
        <authorList>
            <person name="Yang L."/>
        </authorList>
    </citation>
    <scope>NUCLEOTIDE SEQUENCE [LARGE SCALE GENOMIC DNA]</scope>
    <source>
        <strain evidence="1">YNDBR</strain>
        <tissue evidence="1">Leaf</tissue>
    </source>
</reference>
<name>A0AAP0P913_9MAGN</name>
<accession>A0AAP0P913</accession>